<evidence type="ECO:0000256" key="5">
    <source>
        <dbReference type="ARBA" id="ARBA00013063"/>
    </source>
</evidence>
<dbReference type="PANTHER" id="PTHR30246:SF1">
    <property type="entry name" value="2-DEHYDRO-3-DEOXY-6-PHOSPHOGALACTONATE ALDOLASE-RELATED"/>
    <property type="match status" value="1"/>
</dbReference>
<dbReference type="NCBIfam" id="TIGR01182">
    <property type="entry name" value="eda"/>
    <property type="match status" value="1"/>
</dbReference>
<dbReference type="PROSITE" id="PS00159">
    <property type="entry name" value="ALDOLASE_KDPG_KHG_1"/>
    <property type="match status" value="1"/>
</dbReference>
<dbReference type="AlphaFoldDB" id="A0A8J6JG27"/>
<gene>
    <name evidence="10" type="primary">eda</name>
    <name evidence="10" type="ORF">H8S57_07740</name>
</gene>
<dbReference type="Pfam" id="PF01081">
    <property type="entry name" value="Aldolase"/>
    <property type="match status" value="1"/>
</dbReference>
<evidence type="ECO:0000313" key="11">
    <source>
        <dbReference type="Proteomes" id="UP000661435"/>
    </source>
</evidence>
<evidence type="ECO:0000256" key="1">
    <source>
        <dbReference type="ARBA" id="ARBA00000654"/>
    </source>
</evidence>
<protein>
    <recommendedName>
        <fullName evidence="5">2-dehydro-3-deoxy-phosphogluconate aldolase</fullName>
        <ecNumber evidence="5">4.1.2.14</ecNumber>
    </recommendedName>
</protein>
<dbReference type="EMBL" id="JACOPP010000008">
    <property type="protein sequence ID" value="MBC5733620.1"/>
    <property type="molecule type" value="Genomic_DNA"/>
</dbReference>
<dbReference type="SUPFAM" id="SSF51569">
    <property type="entry name" value="Aldolase"/>
    <property type="match status" value="1"/>
</dbReference>
<organism evidence="10 11">
    <name type="scientific">Lawsonibacter hominis</name>
    <dbReference type="NCBI Taxonomy" id="2763053"/>
    <lineage>
        <taxon>Bacteria</taxon>
        <taxon>Bacillati</taxon>
        <taxon>Bacillota</taxon>
        <taxon>Clostridia</taxon>
        <taxon>Eubacteriales</taxon>
        <taxon>Oscillospiraceae</taxon>
        <taxon>Lawsonibacter</taxon>
    </lineage>
</organism>
<dbReference type="EC" id="4.1.2.14" evidence="5"/>
<evidence type="ECO:0000259" key="9">
    <source>
        <dbReference type="PROSITE" id="PS51819"/>
    </source>
</evidence>
<evidence type="ECO:0000256" key="6">
    <source>
        <dbReference type="ARBA" id="ARBA00023239"/>
    </source>
</evidence>
<dbReference type="GO" id="GO:0008675">
    <property type="term" value="F:2-dehydro-3-deoxy-phosphogluconate aldolase activity"/>
    <property type="evidence" value="ECO:0007669"/>
    <property type="project" value="UniProtKB-EC"/>
</dbReference>
<evidence type="ECO:0000256" key="3">
    <source>
        <dbReference type="ARBA" id="ARBA00006906"/>
    </source>
</evidence>
<dbReference type="InterPro" id="IPR031338">
    <property type="entry name" value="KDPG/KHG_AS_2"/>
</dbReference>
<evidence type="ECO:0000256" key="4">
    <source>
        <dbReference type="ARBA" id="ARBA00011233"/>
    </source>
</evidence>
<comment type="pathway">
    <text evidence="2">Carbohydrate acid metabolism; 2-dehydro-3-deoxy-D-gluconate degradation; D-glyceraldehyde 3-phosphate and pyruvate from 2-dehydro-3-deoxy-D-gluconate: step 2/2.</text>
</comment>
<dbReference type="InterPro" id="IPR013785">
    <property type="entry name" value="Aldolase_TIM"/>
</dbReference>
<dbReference type="InterPro" id="IPR031337">
    <property type="entry name" value="KDPG/KHG_AS_1"/>
</dbReference>
<dbReference type="CDD" id="cd00452">
    <property type="entry name" value="KDPG_aldolase"/>
    <property type="match status" value="1"/>
</dbReference>
<accession>A0A8J6JG27</accession>
<name>A0A8J6JG27_9FIRM</name>
<evidence type="ECO:0000256" key="8">
    <source>
        <dbReference type="ARBA" id="ARBA00023277"/>
    </source>
</evidence>
<keyword evidence="6 10" id="KW-0456">Lyase</keyword>
<dbReference type="NCBIfam" id="NF004325">
    <property type="entry name" value="PRK05718.1"/>
    <property type="match status" value="1"/>
</dbReference>
<evidence type="ECO:0000256" key="2">
    <source>
        <dbReference type="ARBA" id="ARBA00004736"/>
    </source>
</evidence>
<dbReference type="PANTHER" id="PTHR30246">
    <property type="entry name" value="2-KETO-3-DEOXY-6-PHOSPHOGLUCONATE ALDOLASE"/>
    <property type="match status" value="1"/>
</dbReference>
<keyword evidence="8" id="KW-0119">Carbohydrate metabolism</keyword>
<comment type="similarity">
    <text evidence="3">Belongs to the KHG/KDPG aldolase family.</text>
</comment>
<feature type="domain" description="VOC" evidence="9">
    <location>
        <begin position="211"/>
        <end position="320"/>
    </location>
</feature>
<dbReference type="InterPro" id="IPR000887">
    <property type="entry name" value="Aldlse_KDPG_KHG"/>
</dbReference>
<comment type="caution">
    <text evidence="10">The sequence shown here is derived from an EMBL/GenBank/DDBJ whole genome shotgun (WGS) entry which is preliminary data.</text>
</comment>
<sequence>MNPILEQISNIGIVPVIAIDDAKKAVSLARALVAGGLPVAEVTFRTAAAEEAMRSITREVPEMLVGAGTVLTREQVDRALDAGAKFIVSPGFNPDTVRYVLSKGALMVPGTATPGEMEQAMSLGLDVVKFFPAEQNGGVAKLKAIAGPYKTLKWMPTGGVNAKNLMDYLSFDQIVACGGTWMVKKDLIAAENWDEITRMTREAVRTMLGFSLHHVGVNCGSEEEADRLARTLCAFFGFTYQMGNSSVQALPAVECTKTPGPGAHGHIAIGTNSVDRAVYHLGLQGIRCREETRKTDARGKTKAIYVDGAFGGFAIHLVQA</sequence>
<dbReference type="InterPro" id="IPR037523">
    <property type="entry name" value="VOC_core"/>
</dbReference>
<dbReference type="PROSITE" id="PS00160">
    <property type="entry name" value="ALDOLASE_KDPG_KHG_2"/>
    <property type="match status" value="1"/>
</dbReference>
<dbReference type="Gene3D" id="3.20.20.70">
    <property type="entry name" value="Aldolase class I"/>
    <property type="match status" value="1"/>
</dbReference>
<comment type="subunit">
    <text evidence="4">Homotrimer.</text>
</comment>
<dbReference type="Proteomes" id="UP000661435">
    <property type="component" value="Unassembled WGS sequence"/>
</dbReference>
<dbReference type="RefSeq" id="WP_186907513.1">
    <property type="nucleotide sequence ID" value="NZ_JACOPP010000008.1"/>
</dbReference>
<dbReference type="PROSITE" id="PS51819">
    <property type="entry name" value="VOC"/>
    <property type="match status" value="1"/>
</dbReference>
<reference evidence="10" key="1">
    <citation type="submission" date="2020-08" db="EMBL/GenBank/DDBJ databases">
        <title>Genome public.</title>
        <authorList>
            <person name="Liu C."/>
            <person name="Sun Q."/>
        </authorList>
    </citation>
    <scope>NUCLEOTIDE SEQUENCE</scope>
    <source>
        <strain evidence="10">NSJ-51</strain>
    </source>
</reference>
<keyword evidence="11" id="KW-1185">Reference proteome</keyword>
<evidence type="ECO:0000313" key="10">
    <source>
        <dbReference type="EMBL" id="MBC5733620.1"/>
    </source>
</evidence>
<proteinExistence type="inferred from homology"/>
<comment type="catalytic activity">
    <reaction evidence="1">
        <text>2-dehydro-3-deoxy-6-phospho-D-gluconate = D-glyceraldehyde 3-phosphate + pyruvate</text>
        <dbReference type="Rhea" id="RHEA:17089"/>
        <dbReference type="ChEBI" id="CHEBI:15361"/>
        <dbReference type="ChEBI" id="CHEBI:57569"/>
        <dbReference type="ChEBI" id="CHEBI:59776"/>
        <dbReference type="EC" id="4.1.2.14"/>
    </reaction>
</comment>
<keyword evidence="7" id="KW-0704">Schiff base</keyword>
<evidence type="ECO:0000256" key="7">
    <source>
        <dbReference type="ARBA" id="ARBA00023270"/>
    </source>
</evidence>